<sequence>MIQWIETLNMRSGVLPGGQVLLLCLFQNAKWGTTRRPGPVVVSLSDVPATITKDVETYMLVETILSSKDEARTEIVDSDVSSDCKVTEVADSGDEAHEIIDSTVPLDCMIMEAAITGFTGNEAQTEAVDVQEPSDCVITKAVAVAVPGASLFTGERHHGSFEALTKFRRQDLSSQGEELKTASVKSSSKLQHETEAIDSVRTTLQHFEEKAAGLRQELADLDTHVEDLRR</sequence>
<accession>A0AAV3S039</accession>
<dbReference type="AlphaFoldDB" id="A0AAV3S039"/>
<evidence type="ECO:0000313" key="2">
    <source>
        <dbReference type="EMBL" id="GAA0187308.1"/>
    </source>
</evidence>
<dbReference type="Proteomes" id="UP001454036">
    <property type="component" value="Unassembled WGS sequence"/>
</dbReference>
<comment type="caution">
    <text evidence="2">The sequence shown here is derived from an EMBL/GenBank/DDBJ whole genome shotgun (WGS) entry which is preliminary data.</text>
</comment>
<evidence type="ECO:0000256" key="1">
    <source>
        <dbReference type="SAM" id="Coils"/>
    </source>
</evidence>
<keyword evidence="3" id="KW-1185">Reference proteome</keyword>
<proteinExistence type="predicted"/>
<evidence type="ECO:0000313" key="3">
    <source>
        <dbReference type="Proteomes" id="UP001454036"/>
    </source>
</evidence>
<keyword evidence="1" id="KW-0175">Coiled coil</keyword>
<protein>
    <submittedName>
        <fullName evidence="2">Uncharacterized protein</fullName>
    </submittedName>
</protein>
<gene>
    <name evidence="2" type="ORF">LIER_34596</name>
</gene>
<dbReference type="EMBL" id="BAABME010014584">
    <property type="protein sequence ID" value="GAA0187308.1"/>
    <property type="molecule type" value="Genomic_DNA"/>
</dbReference>
<feature type="coiled-coil region" evidence="1">
    <location>
        <begin position="197"/>
        <end position="224"/>
    </location>
</feature>
<reference evidence="2 3" key="1">
    <citation type="submission" date="2024-01" db="EMBL/GenBank/DDBJ databases">
        <title>The complete chloroplast genome sequence of Lithospermum erythrorhizon: insights into the phylogenetic relationship among Boraginaceae species and the maternal lineages of purple gromwells.</title>
        <authorList>
            <person name="Okada T."/>
            <person name="Watanabe K."/>
        </authorList>
    </citation>
    <scope>NUCLEOTIDE SEQUENCE [LARGE SCALE GENOMIC DNA]</scope>
</reference>
<name>A0AAV3S039_LITER</name>
<organism evidence="2 3">
    <name type="scientific">Lithospermum erythrorhizon</name>
    <name type="common">Purple gromwell</name>
    <name type="synonym">Lithospermum officinale var. erythrorhizon</name>
    <dbReference type="NCBI Taxonomy" id="34254"/>
    <lineage>
        <taxon>Eukaryota</taxon>
        <taxon>Viridiplantae</taxon>
        <taxon>Streptophyta</taxon>
        <taxon>Embryophyta</taxon>
        <taxon>Tracheophyta</taxon>
        <taxon>Spermatophyta</taxon>
        <taxon>Magnoliopsida</taxon>
        <taxon>eudicotyledons</taxon>
        <taxon>Gunneridae</taxon>
        <taxon>Pentapetalae</taxon>
        <taxon>asterids</taxon>
        <taxon>lamiids</taxon>
        <taxon>Boraginales</taxon>
        <taxon>Boraginaceae</taxon>
        <taxon>Boraginoideae</taxon>
        <taxon>Lithospermeae</taxon>
        <taxon>Lithospermum</taxon>
    </lineage>
</organism>